<proteinExistence type="predicted"/>
<dbReference type="EMBL" id="UINC01043923">
    <property type="protein sequence ID" value="SVB48648.1"/>
    <property type="molecule type" value="Genomic_DNA"/>
</dbReference>
<evidence type="ECO:0000313" key="2">
    <source>
        <dbReference type="EMBL" id="SVB48648.1"/>
    </source>
</evidence>
<dbReference type="AlphaFoldDB" id="A0A382ED67"/>
<protein>
    <recommendedName>
        <fullName evidence="3">R3H domain-containing protein</fullName>
    </recommendedName>
</protein>
<reference evidence="2" key="1">
    <citation type="submission" date="2018-05" db="EMBL/GenBank/DDBJ databases">
        <authorList>
            <person name="Lanie J.A."/>
            <person name="Ng W.-L."/>
            <person name="Kazmierczak K.M."/>
            <person name="Andrzejewski T.M."/>
            <person name="Davidsen T.M."/>
            <person name="Wayne K.J."/>
            <person name="Tettelin H."/>
            <person name="Glass J.I."/>
            <person name="Rusch D."/>
            <person name="Podicherti R."/>
            <person name="Tsui H.-C.T."/>
            <person name="Winkler M.E."/>
        </authorList>
    </citation>
    <scope>NUCLEOTIDE SEQUENCE</scope>
</reference>
<evidence type="ECO:0000256" key="1">
    <source>
        <dbReference type="SAM" id="MobiDB-lite"/>
    </source>
</evidence>
<sequence>HPGVSTESTGEGEGRKVTVMPSRN</sequence>
<accession>A0A382ED67</accession>
<evidence type="ECO:0008006" key="3">
    <source>
        <dbReference type="Google" id="ProtNLM"/>
    </source>
</evidence>
<organism evidence="2">
    <name type="scientific">marine metagenome</name>
    <dbReference type="NCBI Taxonomy" id="408172"/>
    <lineage>
        <taxon>unclassified sequences</taxon>
        <taxon>metagenomes</taxon>
        <taxon>ecological metagenomes</taxon>
    </lineage>
</organism>
<gene>
    <name evidence="2" type="ORF">METZ01_LOCUS201502</name>
</gene>
<feature type="non-terminal residue" evidence="2">
    <location>
        <position position="1"/>
    </location>
</feature>
<feature type="region of interest" description="Disordered" evidence="1">
    <location>
        <begin position="1"/>
        <end position="24"/>
    </location>
</feature>
<name>A0A382ED67_9ZZZZ</name>